<proteinExistence type="predicted"/>
<dbReference type="Gene3D" id="2.60.40.1120">
    <property type="entry name" value="Carboxypeptidase-like, regulatory domain"/>
    <property type="match status" value="1"/>
</dbReference>
<evidence type="ECO:0000256" key="1">
    <source>
        <dbReference type="SAM" id="Phobius"/>
    </source>
</evidence>
<dbReference type="Proteomes" id="UP000231343">
    <property type="component" value="Unassembled WGS sequence"/>
</dbReference>
<dbReference type="Gene3D" id="2.60.40.1080">
    <property type="match status" value="1"/>
</dbReference>
<dbReference type="InterPro" id="IPR003343">
    <property type="entry name" value="Big_2"/>
</dbReference>
<sequence length="235" mass="24084">MTNDSTKGGCASGVRCSKNIWPRHFIVIPLFIFFNLLLLAGCGDITSSLGGLSLSPASVTVGVRQSQAFTAVFQSSSGTLSQASPTWSVSGNIGTISVSTGLYVAGSTAGTGYVIATAGTVTGQAAVTVTANGWIAGKVTGERDTSGVDSVAVRVRGTSYVDSTDPTGHYSIANVPPGDYEIYTDVTPIYESASAEVTVASGETTTHYFLLTVRAGVPEIPTTTIFAGFSGQETN</sequence>
<dbReference type="GO" id="GO:0030246">
    <property type="term" value="F:carbohydrate binding"/>
    <property type="evidence" value="ECO:0007669"/>
    <property type="project" value="InterPro"/>
</dbReference>
<feature type="domain" description="BIG2" evidence="2">
    <location>
        <begin position="53"/>
        <end position="129"/>
    </location>
</feature>
<gene>
    <name evidence="3" type="ORF">COT42_02310</name>
</gene>
<organism evidence="3 4">
    <name type="scientific">Candidatus Saganbacteria bacterium CG08_land_8_20_14_0_20_45_16</name>
    <dbReference type="NCBI Taxonomy" id="2014293"/>
    <lineage>
        <taxon>Bacteria</taxon>
        <taxon>Bacillati</taxon>
        <taxon>Saganbacteria</taxon>
    </lineage>
</organism>
<evidence type="ECO:0000259" key="2">
    <source>
        <dbReference type="Pfam" id="PF02368"/>
    </source>
</evidence>
<accession>A0A2H0Y066</accession>
<dbReference type="Pfam" id="PF02368">
    <property type="entry name" value="Big_2"/>
    <property type="match status" value="1"/>
</dbReference>
<protein>
    <recommendedName>
        <fullName evidence="2">BIG2 domain-containing protein</fullName>
    </recommendedName>
</protein>
<dbReference type="EMBL" id="PEYM01000048">
    <property type="protein sequence ID" value="PIS30796.1"/>
    <property type="molecule type" value="Genomic_DNA"/>
</dbReference>
<keyword evidence="1" id="KW-0812">Transmembrane</keyword>
<reference evidence="3 4" key="1">
    <citation type="submission" date="2017-09" db="EMBL/GenBank/DDBJ databases">
        <title>Depth-based differentiation of microbial function through sediment-hosted aquifers and enrichment of novel symbionts in the deep terrestrial subsurface.</title>
        <authorList>
            <person name="Probst A.J."/>
            <person name="Ladd B."/>
            <person name="Jarett J.K."/>
            <person name="Geller-Mcgrath D.E."/>
            <person name="Sieber C.M."/>
            <person name="Emerson J.B."/>
            <person name="Anantharaman K."/>
            <person name="Thomas B.C."/>
            <person name="Malmstrom R."/>
            <person name="Stieglmeier M."/>
            <person name="Klingl A."/>
            <person name="Woyke T."/>
            <person name="Ryan C.M."/>
            <person name="Banfield J.F."/>
        </authorList>
    </citation>
    <scope>NUCLEOTIDE SEQUENCE [LARGE SCALE GENOMIC DNA]</scope>
    <source>
        <strain evidence="3">CG08_land_8_20_14_0_20_45_16</strain>
    </source>
</reference>
<dbReference type="AlphaFoldDB" id="A0A2H0Y066"/>
<keyword evidence="1" id="KW-0472">Membrane</keyword>
<evidence type="ECO:0000313" key="3">
    <source>
        <dbReference type="EMBL" id="PIS30796.1"/>
    </source>
</evidence>
<comment type="caution">
    <text evidence="3">The sequence shown here is derived from an EMBL/GenBank/DDBJ whole genome shotgun (WGS) entry which is preliminary data.</text>
</comment>
<keyword evidence="1" id="KW-1133">Transmembrane helix</keyword>
<dbReference type="InterPro" id="IPR013784">
    <property type="entry name" value="Carb-bd-like_fold"/>
</dbReference>
<feature type="transmembrane region" description="Helical" evidence="1">
    <location>
        <begin position="21"/>
        <end position="40"/>
    </location>
</feature>
<name>A0A2H0Y066_UNCSA</name>
<evidence type="ECO:0000313" key="4">
    <source>
        <dbReference type="Proteomes" id="UP000231343"/>
    </source>
</evidence>
<dbReference type="SUPFAM" id="SSF49452">
    <property type="entry name" value="Starch-binding domain-like"/>
    <property type="match status" value="1"/>
</dbReference>